<accession>A0A317XWK0</accession>
<evidence type="ECO:0000313" key="2">
    <source>
        <dbReference type="EMBL" id="PWZ01681.1"/>
    </source>
</evidence>
<evidence type="ECO:0000313" key="3">
    <source>
        <dbReference type="Proteomes" id="UP000246740"/>
    </source>
</evidence>
<keyword evidence="3" id="KW-1185">Reference proteome</keyword>
<dbReference type="OrthoDB" id="2551184at2759"/>
<organism evidence="2 3">
    <name type="scientific">Testicularia cyperi</name>
    <dbReference type="NCBI Taxonomy" id="1882483"/>
    <lineage>
        <taxon>Eukaryota</taxon>
        <taxon>Fungi</taxon>
        <taxon>Dikarya</taxon>
        <taxon>Basidiomycota</taxon>
        <taxon>Ustilaginomycotina</taxon>
        <taxon>Ustilaginomycetes</taxon>
        <taxon>Ustilaginales</taxon>
        <taxon>Anthracoideaceae</taxon>
        <taxon>Testicularia</taxon>
    </lineage>
</organism>
<protein>
    <submittedName>
        <fullName evidence="2">Uncharacterized protein</fullName>
    </submittedName>
</protein>
<reference evidence="2 3" key="1">
    <citation type="journal article" date="2018" name="Mol. Biol. Evol.">
        <title>Broad Genomic Sampling Reveals a Smut Pathogenic Ancestry of the Fungal Clade Ustilaginomycotina.</title>
        <authorList>
            <person name="Kijpornyongpan T."/>
            <person name="Mondo S.J."/>
            <person name="Barry K."/>
            <person name="Sandor L."/>
            <person name="Lee J."/>
            <person name="Lipzen A."/>
            <person name="Pangilinan J."/>
            <person name="LaButti K."/>
            <person name="Hainaut M."/>
            <person name="Henrissat B."/>
            <person name="Grigoriev I.V."/>
            <person name="Spatafora J.W."/>
            <person name="Aime M.C."/>
        </authorList>
    </citation>
    <scope>NUCLEOTIDE SEQUENCE [LARGE SCALE GENOMIC DNA]</scope>
    <source>
        <strain evidence="2 3">MCA 3645</strain>
    </source>
</reference>
<name>A0A317XWK0_9BASI</name>
<dbReference type="EMBL" id="KZ819190">
    <property type="protein sequence ID" value="PWZ01681.1"/>
    <property type="molecule type" value="Genomic_DNA"/>
</dbReference>
<sequence length="541" mass="60200">MLPSRSLPPEILARIVAFLLPVIDPYDSTYPHPRVHDLDYVPPLQLAALDSLRSVSPVSTWFYQLSTEALWRTPLLRNLKALNRLSLAIRNDVKARPHSTTRASLIRALHLPPGDGLLQTGDTLAEQNAYGESLRTVFDHASRIDCLAIEHRQAGSALLEFLSPRTTSRPTNVTLSNLSFSAPPFSSLDLAPLSAVQRLHLIKVVPPPALISFLCGVQINHVEQGKVPLAIQNGLSPHRGLTHLRLSLLPPDTLLHFQAYIDWRRAWAVFETLSPQQQANNPAPRAPLGPARRFAVQEALYDLAVHSRHLVSLRLLILEMSALAPLLSPEESAQEDEYSATSLTSSRIAMPNGENLAQIDPRADPNDTIPPYLGDGSDVNEDTRTRPRQEYWSSVQDGKRALLELWTENQTQGATQATADGETAPATTEIRLVAARPGGHDRTEGYLDYLCQSQAFVPASALDRNSSRREMYSIVSESTVEMGCWADEDVFHLAQTRPYLTYRRSRYPRTAPGGGIRVWWTGELPRPSRTQHHHHHHHSSA</sequence>
<proteinExistence type="predicted"/>
<evidence type="ECO:0000256" key="1">
    <source>
        <dbReference type="SAM" id="MobiDB-lite"/>
    </source>
</evidence>
<gene>
    <name evidence="2" type="ORF">BCV70DRAFT_158258</name>
</gene>
<dbReference type="InParanoid" id="A0A317XWK0"/>
<dbReference type="Proteomes" id="UP000246740">
    <property type="component" value="Unassembled WGS sequence"/>
</dbReference>
<feature type="region of interest" description="Disordered" evidence="1">
    <location>
        <begin position="329"/>
        <end position="388"/>
    </location>
</feature>
<dbReference type="AlphaFoldDB" id="A0A317XWK0"/>